<evidence type="ECO:0000313" key="1">
    <source>
        <dbReference type="EMBL" id="SDN88857.1"/>
    </source>
</evidence>
<accession>A0A1H0F2G5</accession>
<dbReference type="EMBL" id="FNHS01000012">
    <property type="protein sequence ID" value="SDN88857.1"/>
    <property type="molecule type" value="Genomic_DNA"/>
</dbReference>
<organism evidence="1 2">
    <name type="scientific">Methylobacterium phyllostachyos</name>
    <dbReference type="NCBI Taxonomy" id="582672"/>
    <lineage>
        <taxon>Bacteria</taxon>
        <taxon>Pseudomonadati</taxon>
        <taxon>Pseudomonadota</taxon>
        <taxon>Alphaproteobacteria</taxon>
        <taxon>Hyphomicrobiales</taxon>
        <taxon>Methylobacteriaceae</taxon>
        <taxon>Methylobacterium</taxon>
    </lineage>
</organism>
<dbReference type="RefSeq" id="WP_091718672.1">
    <property type="nucleotide sequence ID" value="NZ_FNHS01000012.1"/>
</dbReference>
<dbReference type="Proteomes" id="UP000198704">
    <property type="component" value="Unassembled WGS sequence"/>
</dbReference>
<reference evidence="2" key="1">
    <citation type="submission" date="2016-10" db="EMBL/GenBank/DDBJ databases">
        <authorList>
            <person name="Varghese N."/>
            <person name="Submissions S."/>
        </authorList>
    </citation>
    <scope>NUCLEOTIDE SEQUENCE [LARGE SCALE GENOMIC DNA]</scope>
    <source>
        <strain evidence="2">BL47</strain>
    </source>
</reference>
<dbReference type="AlphaFoldDB" id="A0A1H0F2G5"/>
<sequence>MIDIVKAVQEADPSLGTYVIVLRGDSRALDGPERLNPEAQGWLAVNTPGGRLARVKIRLAPYPGAAPAERDVTVMAFAEARELAAFATAWTGDVLPDEPEESVSG</sequence>
<keyword evidence="2" id="KW-1185">Reference proteome</keyword>
<name>A0A1H0F2G5_9HYPH</name>
<gene>
    <name evidence="1" type="ORF">SAMN05216360_11298</name>
</gene>
<dbReference type="STRING" id="582672.SAMN05216360_11298"/>
<dbReference type="OrthoDB" id="8001442at2"/>
<protein>
    <submittedName>
        <fullName evidence="1">Uncharacterized protein</fullName>
    </submittedName>
</protein>
<evidence type="ECO:0000313" key="2">
    <source>
        <dbReference type="Proteomes" id="UP000198704"/>
    </source>
</evidence>
<proteinExistence type="predicted"/>